<accession>K5VLW4</accession>
<gene>
    <name evidence="1" type="ORF">AGABI1DRAFT_64645</name>
</gene>
<dbReference type="Proteomes" id="UP000008493">
    <property type="component" value="Unassembled WGS sequence"/>
</dbReference>
<evidence type="ECO:0000313" key="1">
    <source>
        <dbReference type="EMBL" id="EKM75414.1"/>
    </source>
</evidence>
<dbReference type="AlphaFoldDB" id="K5VLW4"/>
<dbReference type="EMBL" id="JH971414">
    <property type="protein sequence ID" value="EKM75414.1"/>
    <property type="molecule type" value="Genomic_DNA"/>
</dbReference>
<keyword evidence="2" id="KW-1185">Reference proteome</keyword>
<proteinExistence type="predicted"/>
<dbReference type="GeneID" id="18830503"/>
<reference evidence="2" key="1">
    <citation type="journal article" date="2012" name="Proc. Natl. Acad. Sci. U.S.A.">
        <title>Genome sequence of the button mushroom Agaricus bisporus reveals mechanisms governing adaptation to a humic-rich ecological niche.</title>
        <authorList>
            <person name="Morin E."/>
            <person name="Kohler A."/>
            <person name="Baker A.R."/>
            <person name="Foulongne-Oriol M."/>
            <person name="Lombard V."/>
            <person name="Nagy L.G."/>
            <person name="Ohm R.A."/>
            <person name="Patyshakuliyeva A."/>
            <person name="Brun A."/>
            <person name="Aerts A.L."/>
            <person name="Bailey A.M."/>
            <person name="Billette C."/>
            <person name="Coutinho P.M."/>
            <person name="Deakin G."/>
            <person name="Doddapaneni H."/>
            <person name="Floudas D."/>
            <person name="Grimwood J."/>
            <person name="Hilden K."/>
            <person name="Kuees U."/>
            <person name="LaButti K.M."/>
            <person name="Lapidus A."/>
            <person name="Lindquist E.A."/>
            <person name="Lucas S.M."/>
            <person name="Murat C."/>
            <person name="Riley R.W."/>
            <person name="Salamov A.A."/>
            <person name="Schmutz J."/>
            <person name="Subramanian V."/>
            <person name="Woesten H.A.B."/>
            <person name="Xu J."/>
            <person name="Eastwood D.C."/>
            <person name="Foster G.D."/>
            <person name="Sonnenberg A.S."/>
            <person name="Cullen D."/>
            <person name="de Vries R.P."/>
            <person name="Lundell T."/>
            <person name="Hibbett D.S."/>
            <person name="Henrissat B."/>
            <person name="Burton K.S."/>
            <person name="Kerrigan R.W."/>
            <person name="Challen M.P."/>
            <person name="Grigoriev I.V."/>
            <person name="Martin F."/>
        </authorList>
    </citation>
    <scope>NUCLEOTIDE SEQUENCE [LARGE SCALE GENOMIC DNA]</scope>
    <source>
        <strain evidence="2">JB137-S8 / ATCC MYA-4627 / FGSC 10392</strain>
    </source>
</reference>
<protein>
    <submittedName>
        <fullName evidence="1">Uncharacterized protein</fullName>
    </submittedName>
</protein>
<dbReference type="HOGENOM" id="CLU_068076_0_0_1"/>
<evidence type="ECO:0000313" key="2">
    <source>
        <dbReference type="Proteomes" id="UP000008493"/>
    </source>
</evidence>
<sequence>MASYHASSDREHKHWFMASMQNTRKAVLPVHTQAERDLFRSLMETEPSFSPRSGGPCWNDAVIKWNEYAEKTDGVYYKLVEHLKVYSSKWNSLLHVKEALSLTSNARQPLTKLIHDPSRSSNVPPVLPTIPHPLRVELGQLEGGTVTRDSTRPLDTANLNHAMASRYFPDSTLLRAPSVALEMRRSVVEPETHQAQIGQTTRRRRTCRKCALPDCKGKRAVVDCRNKCQDCGEFQCRGRNSRKLHLTCREGWD</sequence>
<dbReference type="OrthoDB" id="1920326at2759"/>
<dbReference type="InParanoid" id="K5VLW4"/>
<dbReference type="eggNOG" id="ENOG502RCE4">
    <property type="taxonomic scope" value="Eukaryota"/>
</dbReference>
<name>K5VLW4_AGABU</name>
<dbReference type="OMA" id="VEPETHQ"/>
<organism evidence="1 2">
    <name type="scientific">Agaricus bisporus var. burnettii (strain JB137-S8 / ATCC MYA-4627 / FGSC 10392)</name>
    <name type="common">White button mushroom</name>
    <dbReference type="NCBI Taxonomy" id="597362"/>
    <lineage>
        <taxon>Eukaryota</taxon>
        <taxon>Fungi</taxon>
        <taxon>Dikarya</taxon>
        <taxon>Basidiomycota</taxon>
        <taxon>Agaricomycotina</taxon>
        <taxon>Agaricomycetes</taxon>
        <taxon>Agaricomycetidae</taxon>
        <taxon>Agaricales</taxon>
        <taxon>Agaricineae</taxon>
        <taxon>Agaricaceae</taxon>
        <taxon>Agaricus</taxon>
    </lineage>
</organism>
<dbReference type="RefSeq" id="XP_007333950.1">
    <property type="nucleotide sequence ID" value="XM_007333888.1"/>
</dbReference>
<dbReference type="KEGG" id="abp:AGABI1DRAFT64645"/>